<dbReference type="Proteomes" id="UP001201812">
    <property type="component" value="Unassembled WGS sequence"/>
</dbReference>
<evidence type="ECO:0000313" key="3">
    <source>
        <dbReference type="Proteomes" id="UP001201812"/>
    </source>
</evidence>
<name>A0AAD4QTS5_9BILA</name>
<proteinExistence type="predicted"/>
<sequence length="130" mass="14844">MPALQFSLYHMRALCLEFSTKLTIISPKKMIPNIPGLAVEMPLNIQKVKFHELVSSISEPPDGMLIMGNDRIPIHKTYLSFYSDFFKTMFQSKFKEGRGDEIELEEVEYGEMLELLSVIYPSAAPITGWP</sequence>
<dbReference type="Pfam" id="PF00651">
    <property type="entry name" value="BTB"/>
    <property type="match status" value="1"/>
</dbReference>
<organism evidence="2 3">
    <name type="scientific">Ditylenchus destructor</name>
    <dbReference type="NCBI Taxonomy" id="166010"/>
    <lineage>
        <taxon>Eukaryota</taxon>
        <taxon>Metazoa</taxon>
        <taxon>Ecdysozoa</taxon>
        <taxon>Nematoda</taxon>
        <taxon>Chromadorea</taxon>
        <taxon>Rhabditida</taxon>
        <taxon>Tylenchina</taxon>
        <taxon>Tylenchomorpha</taxon>
        <taxon>Sphaerularioidea</taxon>
        <taxon>Anguinidae</taxon>
        <taxon>Anguininae</taxon>
        <taxon>Ditylenchus</taxon>
    </lineage>
</organism>
<keyword evidence="3" id="KW-1185">Reference proteome</keyword>
<gene>
    <name evidence="2" type="ORF">DdX_16886</name>
</gene>
<dbReference type="PROSITE" id="PS50097">
    <property type="entry name" value="BTB"/>
    <property type="match status" value="1"/>
</dbReference>
<dbReference type="PANTHER" id="PTHR22744:SF14">
    <property type="entry name" value="BTB DOMAIN-CONTAINING PROTEIN-RELATED"/>
    <property type="match status" value="1"/>
</dbReference>
<dbReference type="SUPFAM" id="SSF54695">
    <property type="entry name" value="POZ domain"/>
    <property type="match status" value="1"/>
</dbReference>
<feature type="domain" description="BTB" evidence="1">
    <location>
        <begin position="61"/>
        <end position="128"/>
    </location>
</feature>
<comment type="caution">
    <text evidence="2">The sequence shown here is derived from an EMBL/GenBank/DDBJ whole genome shotgun (WGS) entry which is preliminary data.</text>
</comment>
<dbReference type="EMBL" id="JAKKPZ010000154">
    <property type="protein sequence ID" value="KAI1700165.1"/>
    <property type="molecule type" value="Genomic_DNA"/>
</dbReference>
<dbReference type="PANTHER" id="PTHR22744">
    <property type="entry name" value="HELIX LOOP HELIX PROTEIN 21-RELATED"/>
    <property type="match status" value="1"/>
</dbReference>
<dbReference type="InterPro" id="IPR000210">
    <property type="entry name" value="BTB/POZ_dom"/>
</dbReference>
<reference evidence="2" key="1">
    <citation type="submission" date="2022-01" db="EMBL/GenBank/DDBJ databases">
        <title>Genome Sequence Resource for Two Populations of Ditylenchus destructor, the Migratory Endoparasitic Phytonematode.</title>
        <authorList>
            <person name="Zhang H."/>
            <person name="Lin R."/>
            <person name="Xie B."/>
        </authorList>
    </citation>
    <scope>NUCLEOTIDE SEQUENCE</scope>
    <source>
        <strain evidence="2">BazhouSP</strain>
    </source>
</reference>
<evidence type="ECO:0000313" key="2">
    <source>
        <dbReference type="EMBL" id="KAI1700165.1"/>
    </source>
</evidence>
<protein>
    <submittedName>
        <fullName evidence="2">BTB/POZ domain-containing protein</fullName>
    </submittedName>
</protein>
<evidence type="ECO:0000259" key="1">
    <source>
        <dbReference type="PROSITE" id="PS50097"/>
    </source>
</evidence>
<accession>A0AAD4QTS5</accession>
<dbReference type="InterPro" id="IPR011333">
    <property type="entry name" value="SKP1/BTB/POZ_sf"/>
</dbReference>
<dbReference type="Gene3D" id="3.30.710.10">
    <property type="entry name" value="Potassium Channel Kv1.1, Chain A"/>
    <property type="match status" value="1"/>
</dbReference>
<dbReference type="AlphaFoldDB" id="A0AAD4QTS5"/>